<evidence type="ECO:0000313" key="1">
    <source>
        <dbReference type="EMBL" id="RNA35101.1"/>
    </source>
</evidence>
<dbReference type="EMBL" id="REGN01001373">
    <property type="protein sequence ID" value="RNA35101.1"/>
    <property type="molecule type" value="Genomic_DNA"/>
</dbReference>
<proteinExistence type="predicted"/>
<accession>A0A3M7SH65</accession>
<comment type="caution">
    <text evidence="1">The sequence shown here is derived from an EMBL/GenBank/DDBJ whole genome shotgun (WGS) entry which is preliminary data.</text>
</comment>
<dbReference type="AlphaFoldDB" id="A0A3M7SH65"/>
<sequence length="99" mass="11068">MTLPKLEFVCLVLTTSQYITKPINVEYKPCKQRIEGSKPAEGGKIFKISLQYGTNGNRFLLGNNSGVDDQLAQKVVENEMSAFSISTRIERDILLKSTI</sequence>
<reference evidence="1 2" key="1">
    <citation type="journal article" date="2018" name="Sci. Rep.">
        <title>Genomic signatures of local adaptation to the degree of environmental predictability in rotifers.</title>
        <authorList>
            <person name="Franch-Gras L."/>
            <person name="Hahn C."/>
            <person name="Garcia-Roger E.M."/>
            <person name="Carmona M.J."/>
            <person name="Serra M."/>
            <person name="Gomez A."/>
        </authorList>
    </citation>
    <scope>NUCLEOTIDE SEQUENCE [LARGE SCALE GENOMIC DNA]</scope>
    <source>
        <strain evidence="1">HYR1</strain>
    </source>
</reference>
<dbReference type="Proteomes" id="UP000276133">
    <property type="component" value="Unassembled WGS sequence"/>
</dbReference>
<gene>
    <name evidence="1" type="ORF">BpHYR1_034691</name>
</gene>
<protein>
    <submittedName>
        <fullName evidence="1">Uncharacterized protein</fullName>
    </submittedName>
</protein>
<evidence type="ECO:0000313" key="2">
    <source>
        <dbReference type="Proteomes" id="UP000276133"/>
    </source>
</evidence>
<organism evidence="1 2">
    <name type="scientific">Brachionus plicatilis</name>
    <name type="common">Marine rotifer</name>
    <name type="synonym">Brachionus muelleri</name>
    <dbReference type="NCBI Taxonomy" id="10195"/>
    <lineage>
        <taxon>Eukaryota</taxon>
        <taxon>Metazoa</taxon>
        <taxon>Spiralia</taxon>
        <taxon>Gnathifera</taxon>
        <taxon>Rotifera</taxon>
        <taxon>Eurotatoria</taxon>
        <taxon>Monogononta</taxon>
        <taxon>Pseudotrocha</taxon>
        <taxon>Ploima</taxon>
        <taxon>Brachionidae</taxon>
        <taxon>Brachionus</taxon>
    </lineage>
</organism>
<keyword evidence="2" id="KW-1185">Reference proteome</keyword>
<name>A0A3M7SH65_BRAPC</name>